<evidence type="ECO:0000256" key="4">
    <source>
        <dbReference type="SAM" id="MobiDB-lite"/>
    </source>
</evidence>
<evidence type="ECO:0000256" key="2">
    <source>
        <dbReference type="ARBA" id="ARBA00023043"/>
    </source>
</evidence>
<feature type="compositionally biased region" description="Low complexity" evidence="4">
    <location>
        <begin position="43"/>
        <end position="56"/>
    </location>
</feature>
<feature type="repeat" description="ANK" evidence="3">
    <location>
        <begin position="954"/>
        <end position="986"/>
    </location>
</feature>
<dbReference type="PROSITE" id="PS50297">
    <property type="entry name" value="ANK_REP_REGION"/>
    <property type="match status" value="3"/>
</dbReference>
<feature type="repeat" description="ANK" evidence="3">
    <location>
        <begin position="1089"/>
        <end position="1121"/>
    </location>
</feature>
<evidence type="ECO:0000256" key="1">
    <source>
        <dbReference type="ARBA" id="ARBA00022737"/>
    </source>
</evidence>
<evidence type="ECO:0000259" key="5">
    <source>
        <dbReference type="Pfam" id="PF22939"/>
    </source>
</evidence>
<dbReference type="Proteomes" id="UP001172155">
    <property type="component" value="Unassembled WGS sequence"/>
</dbReference>
<dbReference type="Gene3D" id="1.25.40.20">
    <property type="entry name" value="Ankyrin repeat-containing domain"/>
    <property type="match status" value="2"/>
</dbReference>
<feature type="repeat" description="ANK" evidence="3">
    <location>
        <begin position="987"/>
        <end position="1009"/>
    </location>
</feature>
<dbReference type="SUPFAM" id="SSF48403">
    <property type="entry name" value="Ankyrin repeat"/>
    <property type="match status" value="1"/>
</dbReference>
<dbReference type="InterPro" id="IPR054471">
    <property type="entry name" value="GPIID_WHD"/>
</dbReference>
<dbReference type="Pfam" id="PF12796">
    <property type="entry name" value="Ank_2"/>
    <property type="match status" value="2"/>
</dbReference>
<keyword evidence="7" id="KW-1185">Reference proteome</keyword>
<dbReference type="Pfam" id="PF22939">
    <property type="entry name" value="WHD_GPIID"/>
    <property type="match status" value="1"/>
</dbReference>
<keyword evidence="1" id="KW-0677">Repeat</keyword>
<comment type="caution">
    <text evidence="6">The sequence shown here is derived from an EMBL/GenBank/DDBJ whole genome shotgun (WGS) entry which is preliminary data.</text>
</comment>
<evidence type="ECO:0000256" key="3">
    <source>
        <dbReference type="PROSITE-ProRule" id="PRU00023"/>
    </source>
</evidence>
<feature type="domain" description="GPI inositol-deacylase winged helix" evidence="5">
    <location>
        <begin position="729"/>
        <end position="813"/>
    </location>
</feature>
<evidence type="ECO:0000313" key="6">
    <source>
        <dbReference type="EMBL" id="KAK0751417.1"/>
    </source>
</evidence>
<gene>
    <name evidence="6" type="ORF">B0T18DRAFT_387548</name>
</gene>
<accession>A0AA40F5M6</accession>
<dbReference type="EMBL" id="JAUKUD010000002">
    <property type="protein sequence ID" value="KAK0751417.1"/>
    <property type="molecule type" value="Genomic_DNA"/>
</dbReference>
<dbReference type="InterPro" id="IPR002110">
    <property type="entry name" value="Ankyrin_rpt"/>
</dbReference>
<sequence>MPPRWAPRWSLLSRDIESLRRTEDPAISSLSGMPPTAATPPGSKSRTSSADAAATTHPVIRDFWPKNNANSISSSNAADAAGHCPGSTKLIWPMQDFSIRSRHWTGQSAQAPNQVIWTLREVDRSEVGINESIKLAVVVAHHGPFRATVKVSATTGVGLKVRSFPWSRDDPLLFDGRTPKGKQLRVSEFWGLEEKDLVQHMRESSSASSSDSTLAAAFDDRLVMGLPPARPQAKSTSAFRVRGIPSSLTLDNFVQSLVEALEVEAETIRIHCFTTNPYRAEKMAIVSFATLPSRLKEPQPTREWQTPPRLPTSESNTANLLFDTHFLGFSELGPGFEGSIDVDRWIRRDAYGSFKQRGGDYVWLEESLPRDLQSVGGCRARVLIYGYDSAVGKSDCFQSISDLAKRMRASLQAVRELLILLSKGDDDDVANLKATIGALFFGVPNRGMDNSALLAILGSQPNQELLRSLSVNSPFLKRQSQDFPSIFSFRDSTDGKLTMDGEPVVLVDTESATHSRPWEMCQLVWPAVGTRGMPSSPVGSAFSRSTALEIYRSTFFEQEQALPPALEELHARLGRGRGALGFDDAAHLMTLLCASTTKERVRILLGALDECSPAPRRRKIMSLLDRLGAAGAKVVVTSPRNRNDVADIEAYTEHMIDQSDELFELLCDRLRCETVRRVVEQANKMFLLAVLQCLHLSRLTRRSEVKKALRSLPSGLDMAYEESMLRITQEATERRSLAIAALSWIYHAERPLTVSELLQAFAIDSASPRLSDEDSVPGNLVLDVCGGLVIFDHQRDAACFAHYSVHEYFDQESTHRRWFLSARQDIARATLAFLMLEKSVDGYHDPDWLDGIACAFLGDKSRVELVTRILDADGEPGIQLRRPAPMYPSADLGVLLAARVGALEALELLARRGHSLGCQDPSGRTALHWAARGGFHHALRPLLQAVHVDASTSDGRTALHWAAKHGRVDAVMELMRSGADPTLSAVDGRTALHWAASRGHKSIVEVLLSDTRVDAGCWSVNSWTALQWAACSGNPKMAVWGVDPQEEMQRSTLSTQRQLCMGSEEVKGHEDTVKLLLEAGVSPNLPTKRGITAVHWAAASGHASMLQLLKGRGAVMSAVDVDGKRPWHFAVESGAKAAMTLLSPAV</sequence>
<evidence type="ECO:0000313" key="7">
    <source>
        <dbReference type="Proteomes" id="UP001172155"/>
    </source>
</evidence>
<dbReference type="AlphaFoldDB" id="A0AA40F5M6"/>
<reference evidence="6" key="1">
    <citation type="submission" date="2023-06" db="EMBL/GenBank/DDBJ databases">
        <title>Genome-scale phylogeny and comparative genomics of the fungal order Sordariales.</title>
        <authorList>
            <consortium name="Lawrence Berkeley National Laboratory"/>
            <person name="Hensen N."/>
            <person name="Bonometti L."/>
            <person name="Westerberg I."/>
            <person name="Brannstrom I.O."/>
            <person name="Guillou S."/>
            <person name="Cros-Aarteil S."/>
            <person name="Calhoun S."/>
            <person name="Haridas S."/>
            <person name="Kuo A."/>
            <person name="Mondo S."/>
            <person name="Pangilinan J."/>
            <person name="Riley R."/>
            <person name="LaButti K."/>
            <person name="Andreopoulos B."/>
            <person name="Lipzen A."/>
            <person name="Chen C."/>
            <person name="Yanf M."/>
            <person name="Daum C."/>
            <person name="Ng V."/>
            <person name="Clum A."/>
            <person name="Steindorff A."/>
            <person name="Ohm R."/>
            <person name="Martin F."/>
            <person name="Silar P."/>
            <person name="Natvig D."/>
            <person name="Lalanne C."/>
            <person name="Gautier V."/>
            <person name="Ament-velasquez S.L."/>
            <person name="Kruys A."/>
            <person name="Hutchinson M.I."/>
            <person name="Powell A.J."/>
            <person name="Barry K."/>
            <person name="Miller A.N."/>
            <person name="Grigoriev I.V."/>
            <person name="Debuchy R."/>
            <person name="Gladieux P."/>
            <person name="Thoren M.H."/>
            <person name="Johannesson H."/>
        </authorList>
    </citation>
    <scope>NUCLEOTIDE SEQUENCE</scope>
    <source>
        <strain evidence="6">SMH3187-1</strain>
    </source>
</reference>
<feature type="region of interest" description="Disordered" evidence="4">
    <location>
        <begin position="22"/>
        <end position="56"/>
    </location>
</feature>
<keyword evidence="2 3" id="KW-0040">ANK repeat</keyword>
<protein>
    <recommendedName>
        <fullName evidence="5">GPI inositol-deacylase winged helix domain-containing protein</fullName>
    </recommendedName>
</protein>
<dbReference type="SMART" id="SM00248">
    <property type="entry name" value="ANK"/>
    <property type="match status" value="5"/>
</dbReference>
<proteinExistence type="predicted"/>
<dbReference type="InterPro" id="IPR036770">
    <property type="entry name" value="Ankyrin_rpt-contain_sf"/>
</dbReference>
<dbReference type="InterPro" id="IPR050889">
    <property type="entry name" value="Dendritic_Spine_Reg/Scaffold"/>
</dbReference>
<dbReference type="Pfam" id="PF13637">
    <property type="entry name" value="Ank_4"/>
    <property type="match status" value="1"/>
</dbReference>
<name>A0AA40F5M6_9PEZI</name>
<dbReference type="PROSITE" id="PS50088">
    <property type="entry name" value="ANK_REPEAT"/>
    <property type="match status" value="3"/>
</dbReference>
<dbReference type="PANTHER" id="PTHR24166:SF52">
    <property type="entry name" value="ANKYRIN REPEAT DOMAIN-CONTAINING PROTEIN 65"/>
    <property type="match status" value="1"/>
</dbReference>
<dbReference type="PANTHER" id="PTHR24166">
    <property type="entry name" value="ROLLING PEBBLES, ISOFORM B"/>
    <property type="match status" value="1"/>
</dbReference>
<organism evidence="6 7">
    <name type="scientific">Schizothecium vesticola</name>
    <dbReference type="NCBI Taxonomy" id="314040"/>
    <lineage>
        <taxon>Eukaryota</taxon>
        <taxon>Fungi</taxon>
        <taxon>Dikarya</taxon>
        <taxon>Ascomycota</taxon>
        <taxon>Pezizomycotina</taxon>
        <taxon>Sordariomycetes</taxon>
        <taxon>Sordariomycetidae</taxon>
        <taxon>Sordariales</taxon>
        <taxon>Schizotheciaceae</taxon>
        <taxon>Schizothecium</taxon>
    </lineage>
</organism>
<dbReference type="PRINTS" id="PR01415">
    <property type="entry name" value="ANKYRIN"/>
</dbReference>